<sequence length="550" mass="60806">MPQRDSTAAKGTKYWRRFSGRRLLNLIIAVSAIAISYEGMSQGVMGAVVVAPEFAIKHRMRFATADGVVTRPTLQGGIVSIYYAGSLFGGFFAGGFSDKYGRIKGMQMACFWCFAGVVLQAAAIDLPMLLVARVVAGIGVAFILAIAPSWTAELSSASHRGHVIALTFLANFSGIALASWIGFGTSFSNAANGQFRWRFTFATQLIPVFLLIIGTLLIPESPRWLMKERREDEAMEIVAKLRGDGDPEHPDAQREFREMQAVVEMEREHESTNYIKMFFGIGSGDVHLGRRIQLAFWLQVLMQYGTGIAAVVVYSGTIFRNAGFDDLKSNWLSALNNMVGILGTGIAALTLDRVGRRRTLYWGAVVLSIILFIIGGLNRGAIQHPEQKEQYSTAAASFVFIYVLIFSSSWLLIPFIYPTEIFPTWVRAKGNAFGVAGWAVGYGGGSLLVPIMFAGIQEKTYYVFGAAMLCYIPLVYCFLPETCGRTLEAMDFLFASKSPFTWDEEREFSIRMDVLHSQLATEEKVYTTYIEKSDPLYDPADDQIAATFCT</sequence>
<comment type="similarity">
    <text evidence="2 7">Belongs to the major facilitator superfamily. Sugar transporter (TC 2.A.1.1) family.</text>
</comment>
<dbReference type="GO" id="GO:0005351">
    <property type="term" value="F:carbohydrate:proton symporter activity"/>
    <property type="evidence" value="ECO:0007669"/>
    <property type="project" value="TreeGrafter"/>
</dbReference>
<evidence type="ECO:0000313" key="10">
    <source>
        <dbReference type="EMBL" id="KAG9701332.1"/>
    </source>
</evidence>
<evidence type="ECO:0000256" key="2">
    <source>
        <dbReference type="ARBA" id="ARBA00010992"/>
    </source>
</evidence>
<feature type="transmembrane region" description="Helical" evidence="8">
    <location>
        <begin position="195"/>
        <end position="218"/>
    </location>
</feature>
<dbReference type="PROSITE" id="PS50850">
    <property type="entry name" value="MFS"/>
    <property type="match status" value="1"/>
</dbReference>
<reference evidence="10" key="2">
    <citation type="submission" date="2021-08" db="EMBL/GenBank/DDBJ databases">
        <authorList>
            <person name="Gostincar C."/>
            <person name="Sun X."/>
            <person name="Song Z."/>
            <person name="Gunde-Cimerman N."/>
        </authorList>
    </citation>
    <scope>NUCLEOTIDE SEQUENCE</scope>
    <source>
        <strain evidence="10">EXF-9911</strain>
    </source>
</reference>
<organism evidence="10 11">
    <name type="scientific">Aureobasidium melanogenum</name>
    <name type="common">Aureobasidium pullulans var. melanogenum</name>
    <dbReference type="NCBI Taxonomy" id="46634"/>
    <lineage>
        <taxon>Eukaryota</taxon>
        <taxon>Fungi</taxon>
        <taxon>Dikarya</taxon>
        <taxon>Ascomycota</taxon>
        <taxon>Pezizomycotina</taxon>
        <taxon>Dothideomycetes</taxon>
        <taxon>Dothideomycetidae</taxon>
        <taxon>Dothideales</taxon>
        <taxon>Saccotheciaceae</taxon>
        <taxon>Aureobasidium</taxon>
    </lineage>
</organism>
<dbReference type="SUPFAM" id="SSF103473">
    <property type="entry name" value="MFS general substrate transporter"/>
    <property type="match status" value="1"/>
</dbReference>
<keyword evidence="4 8" id="KW-0812">Transmembrane</keyword>
<evidence type="ECO:0000313" key="11">
    <source>
        <dbReference type="Proteomes" id="UP000779574"/>
    </source>
</evidence>
<feature type="transmembrane region" description="Helical" evidence="8">
    <location>
        <begin position="360"/>
        <end position="382"/>
    </location>
</feature>
<dbReference type="EMBL" id="JAHFXF010000001">
    <property type="protein sequence ID" value="KAG9701332.1"/>
    <property type="molecule type" value="Genomic_DNA"/>
</dbReference>
<dbReference type="PROSITE" id="PS00216">
    <property type="entry name" value="SUGAR_TRANSPORT_1"/>
    <property type="match status" value="1"/>
</dbReference>
<dbReference type="InterPro" id="IPR005829">
    <property type="entry name" value="Sugar_transporter_CS"/>
</dbReference>
<feature type="transmembrane region" description="Helical" evidence="8">
    <location>
        <begin position="460"/>
        <end position="479"/>
    </location>
</feature>
<dbReference type="PRINTS" id="PR00171">
    <property type="entry name" value="SUGRTRNSPORT"/>
</dbReference>
<feature type="transmembrane region" description="Helical" evidence="8">
    <location>
        <begin position="130"/>
        <end position="151"/>
    </location>
</feature>
<feature type="transmembrane region" description="Helical" evidence="8">
    <location>
        <begin position="430"/>
        <end position="454"/>
    </location>
</feature>
<keyword evidence="6 8" id="KW-0472">Membrane</keyword>
<dbReference type="InterPro" id="IPR020846">
    <property type="entry name" value="MFS_dom"/>
</dbReference>
<protein>
    <submittedName>
        <fullName evidence="10">General substrate transporter</fullName>
    </submittedName>
</protein>
<keyword evidence="3 7" id="KW-0813">Transport</keyword>
<dbReference type="Gene3D" id="1.20.1250.20">
    <property type="entry name" value="MFS general substrate transporter like domains"/>
    <property type="match status" value="1"/>
</dbReference>
<evidence type="ECO:0000256" key="1">
    <source>
        <dbReference type="ARBA" id="ARBA00004141"/>
    </source>
</evidence>
<evidence type="ECO:0000256" key="8">
    <source>
        <dbReference type="SAM" id="Phobius"/>
    </source>
</evidence>
<dbReference type="InterPro" id="IPR003663">
    <property type="entry name" value="Sugar/inositol_transpt"/>
</dbReference>
<feature type="transmembrane region" description="Helical" evidence="8">
    <location>
        <begin position="77"/>
        <end position="96"/>
    </location>
</feature>
<evidence type="ECO:0000256" key="6">
    <source>
        <dbReference type="ARBA" id="ARBA00023136"/>
    </source>
</evidence>
<evidence type="ECO:0000256" key="3">
    <source>
        <dbReference type="ARBA" id="ARBA00022448"/>
    </source>
</evidence>
<gene>
    <name evidence="10" type="ORF">KCU76_g13</name>
</gene>
<dbReference type="PANTHER" id="PTHR48022:SF78">
    <property type="entry name" value="MONOSACCHARIDE TRANSPORTER, PUTATIVE (AFU_ORTHOLOGUE AFUA_2G02110)-RELATED"/>
    <property type="match status" value="1"/>
</dbReference>
<dbReference type="PANTHER" id="PTHR48022">
    <property type="entry name" value="PLASTIDIC GLUCOSE TRANSPORTER 4"/>
    <property type="match status" value="1"/>
</dbReference>
<comment type="caution">
    <text evidence="10">The sequence shown here is derived from an EMBL/GenBank/DDBJ whole genome shotgun (WGS) entry which is preliminary data.</text>
</comment>
<dbReference type="InterPro" id="IPR005828">
    <property type="entry name" value="MFS_sugar_transport-like"/>
</dbReference>
<feature type="transmembrane region" description="Helical" evidence="8">
    <location>
        <begin position="331"/>
        <end position="351"/>
    </location>
</feature>
<dbReference type="Proteomes" id="UP000779574">
    <property type="component" value="Unassembled WGS sequence"/>
</dbReference>
<dbReference type="InterPro" id="IPR036259">
    <property type="entry name" value="MFS_trans_sf"/>
</dbReference>
<dbReference type="NCBIfam" id="TIGR00879">
    <property type="entry name" value="SP"/>
    <property type="match status" value="1"/>
</dbReference>
<proteinExistence type="inferred from homology"/>
<name>A0A9P8EYK0_AURME</name>
<dbReference type="FunFam" id="1.20.1250.20:FF:000090">
    <property type="entry name" value="MFS sugar transporter, putative"/>
    <property type="match status" value="1"/>
</dbReference>
<feature type="domain" description="Major facilitator superfamily (MFS) profile" evidence="9">
    <location>
        <begin position="27"/>
        <end position="483"/>
    </location>
</feature>
<reference evidence="10" key="1">
    <citation type="journal article" date="2021" name="J Fungi (Basel)">
        <title>Virulence traits and population genomics of the black yeast Aureobasidium melanogenum.</title>
        <authorList>
            <person name="Cernosa A."/>
            <person name="Sun X."/>
            <person name="Gostincar C."/>
            <person name="Fang C."/>
            <person name="Gunde-Cimerman N."/>
            <person name="Song Z."/>
        </authorList>
    </citation>
    <scope>NUCLEOTIDE SEQUENCE</scope>
    <source>
        <strain evidence="10">EXF-9911</strain>
    </source>
</reference>
<feature type="transmembrane region" description="Helical" evidence="8">
    <location>
        <begin position="394"/>
        <end position="418"/>
    </location>
</feature>
<keyword evidence="5 8" id="KW-1133">Transmembrane helix</keyword>
<evidence type="ECO:0000256" key="4">
    <source>
        <dbReference type="ARBA" id="ARBA00022692"/>
    </source>
</evidence>
<dbReference type="InterPro" id="IPR050360">
    <property type="entry name" value="MFS_Sugar_Transporters"/>
</dbReference>
<dbReference type="GO" id="GO:0016020">
    <property type="term" value="C:membrane"/>
    <property type="evidence" value="ECO:0007669"/>
    <property type="project" value="UniProtKB-SubCell"/>
</dbReference>
<evidence type="ECO:0000256" key="7">
    <source>
        <dbReference type="RuleBase" id="RU003346"/>
    </source>
</evidence>
<comment type="subcellular location">
    <subcellularLocation>
        <location evidence="1">Membrane</location>
        <topology evidence="1">Multi-pass membrane protein</topology>
    </subcellularLocation>
</comment>
<dbReference type="Pfam" id="PF00083">
    <property type="entry name" value="Sugar_tr"/>
    <property type="match status" value="1"/>
</dbReference>
<dbReference type="AlphaFoldDB" id="A0A9P8EYK0"/>
<evidence type="ECO:0000256" key="5">
    <source>
        <dbReference type="ARBA" id="ARBA00022989"/>
    </source>
</evidence>
<feature type="non-terminal residue" evidence="10">
    <location>
        <position position="550"/>
    </location>
</feature>
<feature type="transmembrane region" description="Helical" evidence="8">
    <location>
        <begin position="23"/>
        <end position="40"/>
    </location>
</feature>
<feature type="transmembrane region" description="Helical" evidence="8">
    <location>
        <begin position="163"/>
        <end position="183"/>
    </location>
</feature>
<evidence type="ECO:0000259" key="9">
    <source>
        <dbReference type="PROSITE" id="PS50850"/>
    </source>
</evidence>
<accession>A0A9P8EYK0</accession>
<feature type="transmembrane region" description="Helical" evidence="8">
    <location>
        <begin position="296"/>
        <end position="319"/>
    </location>
</feature>